<reference evidence="2 3" key="1">
    <citation type="submission" date="2024-10" db="EMBL/GenBank/DDBJ databases">
        <title>The Natural Products Discovery Center: Release of the First 8490 Sequenced Strains for Exploring Actinobacteria Biosynthetic Diversity.</title>
        <authorList>
            <person name="Kalkreuter E."/>
            <person name="Kautsar S.A."/>
            <person name="Yang D."/>
            <person name="Bader C.D."/>
            <person name="Teijaro C.N."/>
            <person name="Fluegel L."/>
            <person name="Davis C.M."/>
            <person name="Simpson J.R."/>
            <person name="Lauterbach L."/>
            <person name="Steele A.D."/>
            <person name="Gui C."/>
            <person name="Meng S."/>
            <person name="Li G."/>
            <person name="Viehrig K."/>
            <person name="Ye F."/>
            <person name="Su P."/>
            <person name="Kiefer A.F."/>
            <person name="Nichols A."/>
            <person name="Cepeda A.J."/>
            <person name="Yan W."/>
            <person name="Fan B."/>
            <person name="Jiang Y."/>
            <person name="Adhikari A."/>
            <person name="Zheng C.-J."/>
            <person name="Schuster L."/>
            <person name="Cowan T.M."/>
            <person name="Smanski M.J."/>
            <person name="Chevrette M.G."/>
            <person name="De Carvalho L.P.S."/>
            <person name="Shen B."/>
        </authorList>
    </citation>
    <scope>NUCLEOTIDE SEQUENCE [LARGE SCALE GENOMIC DNA]</scope>
    <source>
        <strain evidence="2 3">NPDC001390</strain>
    </source>
</reference>
<name>A0ABW6UQ66_9ACTN</name>
<sequence length="236" mass="24921">MTTTAAPSGSDTSSAAKPVFWYGIPHGYAKLDLDPPRERIVELVRELNTLPAEQRAQASQVLQFYAGMVTTFNAQNVHMCAVGYHPDDDGTIATSTLTISTVPTSGHNAKLVIAGLAGTAVDGRDTGMRPLELPCGLGYLAEERKRTVAPGRSPDSPEGPLRGEVWQGTVAVTGSGTPDIIVVQLVTPALHLADVYRDILLGVARTLTFTDPTKSAPTPEEPRAGAAEAAMRNDFG</sequence>
<dbReference type="Proteomes" id="UP001602058">
    <property type="component" value="Unassembled WGS sequence"/>
</dbReference>
<proteinExistence type="predicted"/>
<evidence type="ECO:0000256" key="1">
    <source>
        <dbReference type="SAM" id="MobiDB-lite"/>
    </source>
</evidence>
<accession>A0ABW6UQ66</accession>
<evidence type="ECO:0000313" key="3">
    <source>
        <dbReference type="Proteomes" id="UP001602058"/>
    </source>
</evidence>
<comment type="caution">
    <text evidence="2">The sequence shown here is derived from an EMBL/GenBank/DDBJ whole genome shotgun (WGS) entry which is preliminary data.</text>
</comment>
<feature type="region of interest" description="Disordered" evidence="1">
    <location>
        <begin position="210"/>
        <end position="236"/>
    </location>
</feature>
<evidence type="ECO:0000313" key="2">
    <source>
        <dbReference type="EMBL" id="MFF4525595.1"/>
    </source>
</evidence>
<dbReference type="EMBL" id="JBIAWJ010000019">
    <property type="protein sequence ID" value="MFF4525595.1"/>
    <property type="molecule type" value="Genomic_DNA"/>
</dbReference>
<protein>
    <submittedName>
        <fullName evidence="2">Uncharacterized protein</fullName>
    </submittedName>
</protein>
<gene>
    <name evidence="2" type="ORF">ACFY1D_29835</name>
</gene>
<organism evidence="2 3">
    <name type="scientific">Streptomyces bluensis</name>
    <dbReference type="NCBI Taxonomy" id="33897"/>
    <lineage>
        <taxon>Bacteria</taxon>
        <taxon>Bacillati</taxon>
        <taxon>Actinomycetota</taxon>
        <taxon>Actinomycetes</taxon>
        <taxon>Kitasatosporales</taxon>
        <taxon>Streptomycetaceae</taxon>
        <taxon>Streptomyces</taxon>
    </lineage>
</organism>
<keyword evidence="3" id="KW-1185">Reference proteome</keyword>
<dbReference type="RefSeq" id="WP_387890909.1">
    <property type="nucleotide sequence ID" value="NZ_JBIAWJ010000019.1"/>
</dbReference>